<evidence type="ECO:0000313" key="2">
    <source>
        <dbReference type="EMBL" id="GAA6501202.1"/>
    </source>
</evidence>
<keyword evidence="1" id="KW-0812">Transmembrane</keyword>
<sequence length="432" mass="49972">MERKTKYALPWIIYLGSLLGFVLARFILRGIGVEFRLWVQALFWALVFLFPALLIGYYLTRIKYKLLAVVLTVIYAVLAVIVFIGGFVYFLLTSPSEHDIGLGMICVAEQSGGYTTGYTYWDKISFFGRRQFEWDEERDIRLLEDKYGMKFAENSGAYVTEEYPQIAVHILGYPTVSGSGLSDDFIENIACDYFKKTYETEAFQTEWSETKENGTEGYHLIVKNESEMKQASKEAAAMISDAMEDSIFKKFTGVLQVQIEVKENKRICSLYFGGESESSDLEKRGDYYADAENTEKTLAQTYNELLQSMEESERIEQITEDTEDENKKYFDRMERSYDLLYEKKLSEQYTTSEKTYNAKGNFYAILGGDIAEYENEADRPYEVTVVYDRVSDDGKSLLFVMYKKYHEKSDTATGYSVDLDAEKVEEYDVPWF</sequence>
<reference evidence="2 3" key="1">
    <citation type="submission" date="2024-04" db="EMBL/GenBank/DDBJ databases">
        <title>Defined microbial consortia suppress multidrug-resistant proinflammatory Enterobacteriaceae via ecological control.</title>
        <authorList>
            <person name="Furuichi M."/>
            <person name="Kawaguchi T."/>
            <person name="Pust M."/>
            <person name="Yasuma K."/>
            <person name="Plichta D."/>
            <person name="Hasegawa N."/>
            <person name="Ohya T."/>
            <person name="Bhattarai S."/>
            <person name="Sasajima S."/>
            <person name="Aoto Y."/>
            <person name="Tuganbaev T."/>
            <person name="Yaginuma M."/>
            <person name="Ueda M."/>
            <person name="Okahashi N."/>
            <person name="Amafuji K."/>
            <person name="Kiridooshi Y."/>
            <person name="Sugita K."/>
            <person name="Strazar M."/>
            <person name="Skelly A."/>
            <person name="Suda W."/>
            <person name="Hattori M."/>
            <person name="Nakamoto N."/>
            <person name="Caballero S."/>
            <person name="Norman J."/>
            <person name="Olle B."/>
            <person name="Tanoue T."/>
            <person name="Arita M."/>
            <person name="Bucci V."/>
            <person name="Atarashi K."/>
            <person name="Xavier R."/>
            <person name="Honda K."/>
        </authorList>
    </citation>
    <scope>NUCLEOTIDE SEQUENCE [LARGE SCALE GENOMIC DNA]</scope>
    <source>
        <strain evidence="3">k34-0107-D12</strain>
    </source>
</reference>
<organism evidence="2 3">
    <name type="scientific">Blautia parvula</name>
    <dbReference type="NCBI Taxonomy" id="2877527"/>
    <lineage>
        <taxon>Bacteria</taxon>
        <taxon>Bacillati</taxon>
        <taxon>Bacillota</taxon>
        <taxon>Clostridia</taxon>
        <taxon>Lachnospirales</taxon>
        <taxon>Lachnospiraceae</taxon>
        <taxon>Blautia</taxon>
    </lineage>
</organism>
<feature type="transmembrane region" description="Helical" evidence="1">
    <location>
        <begin position="66"/>
        <end position="92"/>
    </location>
</feature>
<proteinExistence type="predicted"/>
<evidence type="ECO:0000256" key="1">
    <source>
        <dbReference type="SAM" id="Phobius"/>
    </source>
</evidence>
<evidence type="ECO:0000313" key="3">
    <source>
        <dbReference type="Proteomes" id="UP001600941"/>
    </source>
</evidence>
<keyword evidence="1" id="KW-0472">Membrane</keyword>
<keyword evidence="1" id="KW-1133">Transmembrane helix</keyword>
<name>A0ABQ0BXS7_9FIRM</name>
<accession>A0ABQ0BXS7</accession>
<keyword evidence="3" id="KW-1185">Reference proteome</keyword>
<dbReference type="Proteomes" id="UP001600941">
    <property type="component" value="Unassembled WGS sequence"/>
</dbReference>
<protein>
    <submittedName>
        <fullName evidence="2">Uncharacterized protein</fullName>
    </submittedName>
</protein>
<feature type="transmembrane region" description="Helical" evidence="1">
    <location>
        <begin position="37"/>
        <end position="59"/>
    </location>
</feature>
<feature type="transmembrane region" description="Helical" evidence="1">
    <location>
        <begin position="12"/>
        <end position="31"/>
    </location>
</feature>
<dbReference type="RefSeq" id="WP_227210037.1">
    <property type="nucleotide sequence ID" value="NZ_BAABZQ010000001.1"/>
</dbReference>
<dbReference type="EMBL" id="BAABZQ010000001">
    <property type="protein sequence ID" value="GAA6501202.1"/>
    <property type="molecule type" value="Genomic_DNA"/>
</dbReference>
<comment type="caution">
    <text evidence="2">The sequence shown here is derived from an EMBL/GenBank/DDBJ whole genome shotgun (WGS) entry which is preliminary data.</text>
</comment>
<gene>
    <name evidence="2" type="ORF">K340107D12_40180</name>
</gene>